<dbReference type="GO" id="GO:0008422">
    <property type="term" value="F:beta-glucosidase activity"/>
    <property type="evidence" value="ECO:0007669"/>
    <property type="project" value="TreeGrafter"/>
</dbReference>
<dbReference type="SUPFAM" id="SSF51445">
    <property type="entry name" value="(Trans)glycosidases"/>
    <property type="match status" value="1"/>
</dbReference>
<dbReference type="AlphaFoldDB" id="A0A2J7QAW4"/>
<dbReference type="Gene3D" id="3.20.20.80">
    <property type="entry name" value="Glycosidases"/>
    <property type="match status" value="1"/>
</dbReference>
<reference evidence="8 9" key="1">
    <citation type="submission" date="2017-12" db="EMBL/GenBank/DDBJ databases">
        <title>Hemimetabolous genomes reveal molecular basis of termite eusociality.</title>
        <authorList>
            <person name="Harrison M.C."/>
            <person name="Jongepier E."/>
            <person name="Robertson H.M."/>
            <person name="Arning N."/>
            <person name="Bitard-Feildel T."/>
            <person name="Chao H."/>
            <person name="Childers C.P."/>
            <person name="Dinh H."/>
            <person name="Doddapaneni H."/>
            <person name="Dugan S."/>
            <person name="Gowin J."/>
            <person name="Greiner C."/>
            <person name="Han Y."/>
            <person name="Hu H."/>
            <person name="Hughes D.S.T."/>
            <person name="Huylmans A.-K."/>
            <person name="Kemena C."/>
            <person name="Kremer L.P.M."/>
            <person name="Lee S.L."/>
            <person name="Lopez-Ezquerra A."/>
            <person name="Mallet L."/>
            <person name="Monroy-Kuhn J.M."/>
            <person name="Moser A."/>
            <person name="Murali S.C."/>
            <person name="Muzny D.M."/>
            <person name="Otani S."/>
            <person name="Piulachs M.-D."/>
            <person name="Poelchau M."/>
            <person name="Qu J."/>
            <person name="Schaub F."/>
            <person name="Wada-Katsumata A."/>
            <person name="Worley K.C."/>
            <person name="Xie Q."/>
            <person name="Ylla G."/>
            <person name="Poulsen M."/>
            <person name="Gibbs R.A."/>
            <person name="Schal C."/>
            <person name="Richards S."/>
            <person name="Belles X."/>
            <person name="Korb J."/>
            <person name="Bornberg-Bauer E."/>
        </authorList>
    </citation>
    <scope>NUCLEOTIDE SEQUENCE [LARGE SCALE GENOMIC DNA]</scope>
    <source>
        <tissue evidence="8">Whole body</tissue>
    </source>
</reference>
<dbReference type="PANTHER" id="PTHR10353">
    <property type="entry name" value="GLYCOSYL HYDROLASE"/>
    <property type="match status" value="1"/>
</dbReference>
<keyword evidence="5" id="KW-0326">Glycosidase</keyword>
<keyword evidence="4" id="KW-0325">Glycoprotein</keyword>
<evidence type="ECO:0000256" key="3">
    <source>
        <dbReference type="ARBA" id="ARBA00022801"/>
    </source>
</evidence>
<comment type="similarity">
    <text evidence="1 6">Belongs to the glycosyl hydrolase 1 family.</text>
</comment>
<keyword evidence="9" id="KW-1185">Reference proteome</keyword>
<dbReference type="STRING" id="105785.A0A2J7QAW4"/>
<comment type="caution">
    <text evidence="8">The sequence shown here is derived from an EMBL/GenBank/DDBJ whole genome shotgun (WGS) entry which is preliminary data.</text>
</comment>
<keyword evidence="3" id="KW-0378">Hydrolase</keyword>
<protein>
    <submittedName>
        <fullName evidence="8">Myrosinase 1</fullName>
    </submittedName>
</protein>
<dbReference type="PRINTS" id="PR00131">
    <property type="entry name" value="GLHYDRLASE1"/>
</dbReference>
<evidence type="ECO:0000256" key="6">
    <source>
        <dbReference type="RuleBase" id="RU003690"/>
    </source>
</evidence>
<proteinExistence type="inferred from homology"/>
<gene>
    <name evidence="8" type="primary">MYRO1_8</name>
    <name evidence="8" type="ORF">B7P43_G14160</name>
</gene>
<dbReference type="Proteomes" id="UP000235965">
    <property type="component" value="Unassembled WGS sequence"/>
</dbReference>
<dbReference type="GO" id="GO:0005975">
    <property type="term" value="P:carbohydrate metabolic process"/>
    <property type="evidence" value="ECO:0007669"/>
    <property type="project" value="InterPro"/>
</dbReference>
<keyword evidence="7" id="KW-0732">Signal</keyword>
<evidence type="ECO:0000256" key="2">
    <source>
        <dbReference type="ARBA" id="ARBA00011738"/>
    </source>
</evidence>
<evidence type="ECO:0000256" key="5">
    <source>
        <dbReference type="ARBA" id="ARBA00023295"/>
    </source>
</evidence>
<dbReference type="PANTHER" id="PTHR10353:SF36">
    <property type="entry name" value="LP05116P"/>
    <property type="match status" value="1"/>
</dbReference>
<evidence type="ECO:0000313" key="8">
    <source>
        <dbReference type="EMBL" id="PNF25738.1"/>
    </source>
</evidence>
<dbReference type="InterPro" id="IPR001360">
    <property type="entry name" value="Glyco_hydro_1"/>
</dbReference>
<feature type="chain" id="PRO_5014319629" evidence="7">
    <location>
        <begin position="21"/>
        <end position="532"/>
    </location>
</feature>
<dbReference type="InParanoid" id="A0A2J7QAW4"/>
<evidence type="ECO:0000256" key="7">
    <source>
        <dbReference type="SAM" id="SignalP"/>
    </source>
</evidence>
<dbReference type="EMBL" id="NEVH01016310">
    <property type="protein sequence ID" value="PNF25738.1"/>
    <property type="molecule type" value="Genomic_DNA"/>
</dbReference>
<evidence type="ECO:0000313" key="9">
    <source>
        <dbReference type="Proteomes" id="UP000235965"/>
    </source>
</evidence>
<feature type="signal peptide" evidence="7">
    <location>
        <begin position="1"/>
        <end position="20"/>
    </location>
</feature>
<dbReference type="FunFam" id="3.20.20.80:FF:000013">
    <property type="entry name" value="lactase-phlorizin hydrolase"/>
    <property type="match status" value="1"/>
</dbReference>
<evidence type="ECO:0000256" key="1">
    <source>
        <dbReference type="ARBA" id="ARBA00010838"/>
    </source>
</evidence>
<accession>A0A2J7QAW4</accession>
<evidence type="ECO:0000256" key="4">
    <source>
        <dbReference type="ARBA" id="ARBA00023180"/>
    </source>
</evidence>
<dbReference type="InterPro" id="IPR017853">
    <property type="entry name" value="GH"/>
</dbReference>
<dbReference type="Pfam" id="PF00232">
    <property type="entry name" value="Glyco_hydro_1"/>
    <property type="match status" value="1"/>
</dbReference>
<name>A0A2J7QAW4_9NEOP</name>
<sequence length="532" mass="61465">MKELVLLVVLLLVSVGTTLEKEFNDRYHEDQQIETEEYDFYNFTLPSDFHLGVSSAAYQYEGAWDEGGKGESIWDRYIHTYPEAIADGTNGDVAADFYHKYKEDIKRVKDLGLDTFRFSIAWPRIMPTGLIDSVNQEGIDFYDDVINEVIKNGISPMVTMYHWDLPQYLQDLGGWTNEIIVDYFEDYADVLYSYYGDRVKLWLTLNEPTKGVDGYGGNVTGLGYAPNVSAAGIGTYLAGHTMLKAHARAYHLYNNKYREFQKGRISLALETFWYEPQDSNSESDHEAALQAIEFNLGWFANPIFSKEGDYPTVMKKRIAENSYQEGYLKSRLPQFSTEEVKYIRGTADFFGLNQYTTNRATFGENGPSPSYTRDTGVTLVAPSDWPASETSEWEKIVPKGLRKVLNYIKDRYGKKWEIVITENGFIDDGEIMDSQRIVYIATYMIEMWKAMYIDGVRVVGYMIWSLLDNMEWTSGYRSRSGLFHVDFYHPDKIRTPKKSTELVKTIAKTRRIPEKYVDHVKELDQLEFHNYS</sequence>
<comment type="subunit">
    <text evidence="2">Homodimer.</text>
</comment>
<dbReference type="OrthoDB" id="65569at2759"/>
<organism evidence="8 9">
    <name type="scientific">Cryptotermes secundus</name>
    <dbReference type="NCBI Taxonomy" id="105785"/>
    <lineage>
        <taxon>Eukaryota</taxon>
        <taxon>Metazoa</taxon>
        <taxon>Ecdysozoa</taxon>
        <taxon>Arthropoda</taxon>
        <taxon>Hexapoda</taxon>
        <taxon>Insecta</taxon>
        <taxon>Pterygota</taxon>
        <taxon>Neoptera</taxon>
        <taxon>Polyneoptera</taxon>
        <taxon>Dictyoptera</taxon>
        <taxon>Blattodea</taxon>
        <taxon>Blattoidea</taxon>
        <taxon>Termitoidae</taxon>
        <taxon>Kalotermitidae</taxon>
        <taxon>Cryptotermitinae</taxon>
        <taxon>Cryptotermes</taxon>
    </lineage>
</organism>